<evidence type="ECO:0000313" key="3">
    <source>
        <dbReference type="EMBL" id="CAG9109341.1"/>
    </source>
</evidence>
<dbReference type="EMBL" id="CAJFDI010000003">
    <property type="protein sequence ID" value="CAD5222182.1"/>
    <property type="molecule type" value="Genomic_DNA"/>
</dbReference>
<dbReference type="SMR" id="A0A1I7SPX8"/>
<reference evidence="3" key="2">
    <citation type="submission" date="2020-08" db="EMBL/GenBank/DDBJ databases">
        <authorList>
            <person name="Kikuchi T."/>
        </authorList>
    </citation>
    <scope>NUCLEOTIDE SEQUENCE</scope>
    <source>
        <strain evidence="2">Ka4C1</strain>
    </source>
</reference>
<dbReference type="GO" id="GO:0035091">
    <property type="term" value="F:phosphatidylinositol binding"/>
    <property type="evidence" value="ECO:0007669"/>
    <property type="project" value="TreeGrafter"/>
</dbReference>
<dbReference type="Proteomes" id="UP000095284">
    <property type="component" value="Unplaced"/>
</dbReference>
<reference evidence="6" key="1">
    <citation type="submission" date="2016-11" db="UniProtKB">
        <authorList>
            <consortium name="WormBaseParasite"/>
        </authorList>
    </citation>
    <scope>IDENTIFICATION</scope>
</reference>
<dbReference type="GO" id="GO:0071944">
    <property type="term" value="C:cell periphery"/>
    <property type="evidence" value="ECO:0007669"/>
    <property type="project" value="UniProtKB-ARBA"/>
</dbReference>
<dbReference type="Gene3D" id="3.30.530.20">
    <property type="match status" value="1"/>
</dbReference>
<dbReference type="InterPro" id="IPR001666">
    <property type="entry name" value="PI_transfer"/>
</dbReference>
<dbReference type="FunFam" id="3.30.530.20:FF:000028">
    <property type="entry name" value="Phosphatidylinositol transfer protein 5"/>
    <property type="match status" value="1"/>
</dbReference>
<dbReference type="PANTHER" id="PTHR10658:SF35">
    <property type="entry name" value="PHOSPHATIDYLINOSITOL TRANSFER PROTEIN"/>
    <property type="match status" value="1"/>
</dbReference>
<keyword evidence="5" id="KW-1185">Reference proteome</keyword>
<name>A0A1I7SPX8_BURXY</name>
<dbReference type="EMBL" id="CAJFCV020000003">
    <property type="protein sequence ID" value="CAG9109341.1"/>
    <property type="molecule type" value="Genomic_DNA"/>
</dbReference>
<sequence length="281" mass="32455">MLIKEYRIPMPLSVDEYQRGQLYSVSEASKNETGGGEGVEILKQEPFTSDKVRPGQTLSGMYTYKIYNLKSKMPWIFKKLLPEEAGFLHEESWNAYPYCKTVVTNPGYMKGNFSVVIESIHLADNGSTENALGIGKDELKKREVVMLDIWSEEYLVPRDTKPETNPRTFKSTKTGRGPLVEGWQNNTQPLMCCYKLCRVHFKWFGLQSKVERTAHKNYPRLFTKFHREIFCWIDAWYELTLEEIRKIEAETAEQLRKQIKEGEVRGMKGGGSAETIKKDAD</sequence>
<evidence type="ECO:0000259" key="1">
    <source>
        <dbReference type="Pfam" id="PF02121"/>
    </source>
</evidence>
<dbReference type="PRINTS" id="PR00391">
    <property type="entry name" value="PITRANSFER"/>
</dbReference>
<dbReference type="GO" id="GO:0031210">
    <property type="term" value="F:phosphatidylcholine binding"/>
    <property type="evidence" value="ECO:0007669"/>
    <property type="project" value="TreeGrafter"/>
</dbReference>
<dbReference type="GO" id="GO:0008525">
    <property type="term" value="F:phosphatidylcholine transporter activity"/>
    <property type="evidence" value="ECO:0007669"/>
    <property type="project" value="TreeGrafter"/>
</dbReference>
<dbReference type="AlphaFoldDB" id="A0A1I7SPX8"/>
<evidence type="ECO:0000313" key="6">
    <source>
        <dbReference type="WBParaSite" id="BXY_1512300.1"/>
    </source>
</evidence>
<feature type="domain" description="Phosphatidylinositol transfer protein N-terminal" evidence="1">
    <location>
        <begin position="1"/>
        <end position="252"/>
    </location>
</feature>
<dbReference type="Pfam" id="PF02121">
    <property type="entry name" value="IP_trans"/>
    <property type="match status" value="1"/>
</dbReference>
<dbReference type="GO" id="GO:0008526">
    <property type="term" value="F:phosphatidylinositol transfer activity"/>
    <property type="evidence" value="ECO:0007669"/>
    <property type="project" value="TreeGrafter"/>
</dbReference>
<proteinExistence type="predicted"/>
<dbReference type="OrthoDB" id="18453at2759"/>
<dbReference type="InterPro" id="IPR023393">
    <property type="entry name" value="START-like_dom_sf"/>
</dbReference>
<dbReference type="GO" id="GO:0005737">
    <property type="term" value="C:cytoplasm"/>
    <property type="evidence" value="ECO:0007669"/>
    <property type="project" value="UniProtKB-ARBA"/>
</dbReference>
<gene>
    <name evidence="2" type="ORF">BXYJ_LOCUS7150</name>
</gene>
<organism evidence="4 6">
    <name type="scientific">Bursaphelenchus xylophilus</name>
    <name type="common">Pinewood nematode worm</name>
    <name type="synonym">Aphelenchoides xylophilus</name>
    <dbReference type="NCBI Taxonomy" id="6326"/>
    <lineage>
        <taxon>Eukaryota</taxon>
        <taxon>Metazoa</taxon>
        <taxon>Ecdysozoa</taxon>
        <taxon>Nematoda</taxon>
        <taxon>Chromadorea</taxon>
        <taxon>Rhabditida</taxon>
        <taxon>Tylenchina</taxon>
        <taxon>Tylenchomorpha</taxon>
        <taxon>Aphelenchoidea</taxon>
        <taxon>Aphelenchoididae</taxon>
        <taxon>Bursaphelenchus</taxon>
    </lineage>
</organism>
<dbReference type="SUPFAM" id="SSF55961">
    <property type="entry name" value="Bet v1-like"/>
    <property type="match status" value="1"/>
</dbReference>
<accession>A0A1I7SPX8</accession>
<dbReference type="Proteomes" id="UP000659654">
    <property type="component" value="Unassembled WGS sequence"/>
</dbReference>
<dbReference type="PANTHER" id="PTHR10658">
    <property type="entry name" value="PHOSPHATIDYLINOSITOL TRANSFER PROTEIN"/>
    <property type="match status" value="1"/>
</dbReference>
<protein>
    <submittedName>
        <fullName evidence="2">(pine wood nematode) hypothetical protein</fullName>
    </submittedName>
</protein>
<evidence type="ECO:0000313" key="5">
    <source>
        <dbReference type="Proteomes" id="UP000659654"/>
    </source>
</evidence>
<dbReference type="InterPro" id="IPR055261">
    <property type="entry name" value="PI_transfer_N"/>
</dbReference>
<evidence type="ECO:0000313" key="4">
    <source>
        <dbReference type="Proteomes" id="UP000095284"/>
    </source>
</evidence>
<dbReference type="Proteomes" id="UP000582659">
    <property type="component" value="Unassembled WGS sequence"/>
</dbReference>
<dbReference type="eggNOG" id="KOG3668">
    <property type="taxonomic scope" value="Eukaryota"/>
</dbReference>
<dbReference type="WBParaSite" id="BXY_1512300.1">
    <property type="protein sequence ID" value="BXY_1512300.1"/>
    <property type="gene ID" value="BXY_1512300"/>
</dbReference>
<evidence type="ECO:0000313" key="2">
    <source>
        <dbReference type="EMBL" id="CAD5222182.1"/>
    </source>
</evidence>